<feature type="region of interest" description="Disordered" evidence="1">
    <location>
        <begin position="212"/>
        <end position="242"/>
    </location>
</feature>
<evidence type="ECO:0008006" key="4">
    <source>
        <dbReference type="Google" id="ProtNLM"/>
    </source>
</evidence>
<dbReference type="SUPFAM" id="SSF51905">
    <property type="entry name" value="FAD/NAD(P)-binding domain"/>
    <property type="match status" value="2"/>
</dbReference>
<feature type="region of interest" description="Disordered" evidence="1">
    <location>
        <begin position="530"/>
        <end position="550"/>
    </location>
</feature>
<sequence>MKDLYSKGNLLLHKDTIYKDVVIIGNGPSGISLSYMLAGHWPYWSPEKAQKHPDELLRARLNYYDAQKSLVEHDLFSLADGLEGRSTNPVSLLLDSLQHPCADLGMDLPPMVEYRHHPEKEIDHLVLGRGPPGGSWHRMDPNLRTLSLAAWMSLPGLPFADWESRHPPVAAAGADEPVTSEPVPSVCARCNSELTKRAKRTGQKVALSSSKCSKCHRSGTDGNNNTSEAGNNGMTGQRQHGDGGSVVAMLDERTGKVNVQLLCPPRRNLSLKRQVSKEVETRALISRVAQYYASYVAEMGLERYFMNETIVTTVVPLDGKCETVLPERFRNGRWIVAGFNRMTNKRFAIVCQNLVLANGASDLANRLGVKGEGLEMPWVKYELPHLERALEQYDEPGRSQLKPVLIVGAGLSAADAVTICRSSGIPVVHVYRNRTAGLDKMLPGNVYPEYHEVHKMMKDANRKHDLYTPLPEHTLVDLAGAGGGDAARRVTVQHLKTGERRVLDVSYCAILIGSRPDLRFIATLTKPAAGGDGNACPDSETEDDQAAPDRCFGRPPVQPLTMWTFTEQLLTSCLGRKLYWLKHMCAKCKHINLTDKPRHQHHKQQQHYNAPALSAGGGHCQHQLGASNLSAASGLGLGEDPTKPIDCKNNPIEVDKYTNAVLRTAHPGLYAMGPLVGDNFVRFIPGGALCITAALHKHTEND</sequence>
<evidence type="ECO:0000256" key="1">
    <source>
        <dbReference type="SAM" id="MobiDB-lite"/>
    </source>
</evidence>
<protein>
    <recommendedName>
        <fullName evidence="4">FAD/NAD(P)-binding domain-containing protein</fullName>
    </recommendedName>
</protein>
<evidence type="ECO:0000313" key="3">
    <source>
        <dbReference type="Proteomes" id="UP000075902"/>
    </source>
</evidence>
<reference evidence="2" key="2">
    <citation type="submission" date="2020-05" db="UniProtKB">
        <authorList>
            <consortium name="EnsemblMetazoa"/>
        </authorList>
    </citation>
    <scope>IDENTIFICATION</scope>
    <source>
        <strain evidence="2">CM1001059</strain>
    </source>
</reference>
<dbReference type="Proteomes" id="UP000075902">
    <property type="component" value="Unassembled WGS sequence"/>
</dbReference>
<organism evidence="2 3">
    <name type="scientific">Anopheles melas</name>
    <dbReference type="NCBI Taxonomy" id="34690"/>
    <lineage>
        <taxon>Eukaryota</taxon>
        <taxon>Metazoa</taxon>
        <taxon>Ecdysozoa</taxon>
        <taxon>Arthropoda</taxon>
        <taxon>Hexapoda</taxon>
        <taxon>Insecta</taxon>
        <taxon>Pterygota</taxon>
        <taxon>Neoptera</taxon>
        <taxon>Endopterygota</taxon>
        <taxon>Diptera</taxon>
        <taxon>Nematocera</taxon>
        <taxon>Culicoidea</taxon>
        <taxon>Culicidae</taxon>
        <taxon>Anophelinae</taxon>
        <taxon>Anopheles</taxon>
    </lineage>
</organism>
<dbReference type="Gene3D" id="3.50.50.60">
    <property type="entry name" value="FAD/NAD(P)-binding domain"/>
    <property type="match status" value="2"/>
</dbReference>
<dbReference type="InterPro" id="IPR029731">
    <property type="entry name" value="OSGIN1/2"/>
</dbReference>
<dbReference type="EnsemblMetazoa" id="AMEC013542-RA">
    <property type="protein sequence ID" value="AMEC013542-PA"/>
    <property type="gene ID" value="AMEC013542"/>
</dbReference>
<dbReference type="InterPro" id="IPR036188">
    <property type="entry name" value="FAD/NAD-bd_sf"/>
</dbReference>
<dbReference type="STRING" id="34690.A0A182U433"/>
<name>A0A182U433_9DIPT</name>
<evidence type="ECO:0000313" key="2">
    <source>
        <dbReference type="EnsemblMetazoa" id="AMEC013542-PA"/>
    </source>
</evidence>
<dbReference type="AlphaFoldDB" id="A0A182U433"/>
<dbReference type="VEuPathDB" id="VectorBase:AMEC013542"/>
<proteinExistence type="predicted"/>
<keyword evidence="3" id="KW-1185">Reference proteome</keyword>
<accession>A0A182U433</accession>
<feature type="compositionally biased region" description="Polar residues" evidence="1">
    <location>
        <begin position="220"/>
        <end position="238"/>
    </location>
</feature>
<dbReference type="PANTHER" id="PTHR15192:SF8">
    <property type="entry name" value="FAD_NAD(P)-BINDING DOMAIN-CONTAINING PROTEIN"/>
    <property type="match status" value="1"/>
</dbReference>
<reference evidence="3" key="1">
    <citation type="submission" date="2014-01" db="EMBL/GenBank/DDBJ databases">
        <title>The Genome Sequence of Anopheles melas CM1001059_A (V2).</title>
        <authorList>
            <consortium name="The Broad Institute Genomics Platform"/>
            <person name="Neafsey D.E."/>
            <person name="Besansky N."/>
            <person name="Howell P."/>
            <person name="Walton C."/>
            <person name="Young S.K."/>
            <person name="Zeng Q."/>
            <person name="Gargeya S."/>
            <person name="Fitzgerald M."/>
            <person name="Haas B."/>
            <person name="Abouelleil A."/>
            <person name="Allen A.W."/>
            <person name="Alvarado L."/>
            <person name="Arachchi H.M."/>
            <person name="Berlin A.M."/>
            <person name="Chapman S.B."/>
            <person name="Gainer-Dewar J."/>
            <person name="Goldberg J."/>
            <person name="Griggs A."/>
            <person name="Gujja S."/>
            <person name="Hansen M."/>
            <person name="Howarth C."/>
            <person name="Imamovic A."/>
            <person name="Ireland A."/>
            <person name="Larimer J."/>
            <person name="McCowan C."/>
            <person name="Murphy C."/>
            <person name="Pearson M."/>
            <person name="Poon T.W."/>
            <person name="Priest M."/>
            <person name="Roberts A."/>
            <person name="Saif S."/>
            <person name="Shea T."/>
            <person name="Sisk P."/>
            <person name="Sykes S."/>
            <person name="Wortman J."/>
            <person name="Nusbaum C."/>
            <person name="Birren B."/>
        </authorList>
    </citation>
    <scope>NUCLEOTIDE SEQUENCE [LARGE SCALE GENOMIC DNA]</scope>
    <source>
        <strain evidence="3">CM1001059</strain>
    </source>
</reference>
<dbReference type="PANTHER" id="PTHR15192">
    <property type="entry name" value="PROTEIN CBG05349"/>
    <property type="match status" value="1"/>
</dbReference>